<evidence type="ECO:0000313" key="17">
    <source>
        <dbReference type="EMBL" id="PFX30759.1"/>
    </source>
</evidence>
<evidence type="ECO:0000259" key="15">
    <source>
        <dbReference type="PROSITE" id="PS00906"/>
    </source>
</evidence>
<keyword evidence="10 13" id="KW-0456">Lyase</keyword>
<dbReference type="UniPathway" id="UPA00251">
    <property type="reaction ID" value="UER00321"/>
</dbReference>
<dbReference type="GO" id="GO:0005829">
    <property type="term" value="C:cytosol"/>
    <property type="evidence" value="ECO:0007669"/>
    <property type="project" value="TreeGrafter"/>
</dbReference>
<evidence type="ECO:0000256" key="3">
    <source>
        <dbReference type="ARBA" id="ARBA00004804"/>
    </source>
</evidence>
<dbReference type="PANTHER" id="PTHR21091:SF169">
    <property type="entry name" value="UROPORPHYRINOGEN DECARBOXYLASE"/>
    <property type="match status" value="1"/>
</dbReference>
<dbReference type="InterPro" id="IPR006361">
    <property type="entry name" value="Uroporphyrinogen_deCO2ase_HemE"/>
</dbReference>
<proteinExistence type="inferred from homology"/>
<evidence type="ECO:0000256" key="7">
    <source>
        <dbReference type="ARBA" id="ARBA00014308"/>
    </source>
</evidence>
<evidence type="ECO:0000256" key="8">
    <source>
        <dbReference type="ARBA" id="ARBA00022490"/>
    </source>
</evidence>
<evidence type="ECO:0000256" key="1">
    <source>
        <dbReference type="ARBA" id="ARBA00002448"/>
    </source>
</evidence>
<dbReference type="PANTHER" id="PTHR21091">
    <property type="entry name" value="METHYLTETRAHYDROFOLATE:HOMOCYSTEINE METHYLTRANSFERASE RELATED"/>
    <property type="match status" value="1"/>
</dbReference>
<evidence type="ECO:0000256" key="5">
    <source>
        <dbReference type="ARBA" id="ARBA00011738"/>
    </source>
</evidence>
<dbReference type="Pfam" id="PF01208">
    <property type="entry name" value="URO-D"/>
    <property type="match status" value="1"/>
</dbReference>
<dbReference type="OrthoDB" id="339900at2759"/>
<sequence length="369" mass="41635">MANCEKQNGFPELKNDLILRAARGEATKRAPIWVMRQAGRYLPEFLKLKAENNAEFFKMVQTPELACELTLQPIRRFPLDAAIIFSDILVIPQALGMTVEMIPGKGPVFPEPLREPSDIEKLIQEVDLEKTLGYVFQAITLTRHKLEGKVPLLGFTGAPWTLMCYMIEGESSKTFNKARKFLHQHLKVSSKLLQKMTDLIVDYLVLQVRAGAQMLQVFESHAEVIGYDTFMLCSLPYLKQIAEKVKEKLGPDAVPMTIFAKGAHYAIKDLSQIGYDVISLDWTMSAKDARIVAPTVTLQGNLDPACLYSSHEDIVHAVKYMLRTFGTQRYIANLGHGMLPDHEPEKLATFIDTVHNYSETLNERKMSCS</sequence>
<name>A0A2B4SNQ7_STYPI</name>
<evidence type="ECO:0000256" key="6">
    <source>
        <dbReference type="ARBA" id="ARBA00012288"/>
    </source>
</evidence>
<dbReference type="EC" id="4.1.1.37" evidence="6 13"/>
<comment type="caution">
    <text evidence="17">The sequence shown here is derived from an EMBL/GenBank/DDBJ whole genome shotgun (WGS) entry which is preliminary data.</text>
</comment>
<evidence type="ECO:0000256" key="9">
    <source>
        <dbReference type="ARBA" id="ARBA00022793"/>
    </source>
</evidence>
<evidence type="ECO:0000256" key="13">
    <source>
        <dbReference type="RuleBase" id="RU000554"/>
    </source>
</evidence>
<evidence type="ECO:0000256" key="14">
    <source>
        <dbReference type="RuleBase" id="RU004169"/>
    </source>
</evidence>
<gene>
    <name evidence="17" type="primary">urod</name>
    <name evidence="17" type="ORF">AWC38_SpisGene4386</name>
</gene>
<comment type="subunit">
    <text evidence="5">Homodimer.</text>
</comment>
<dbReference type="GO" id="GO:0004853">
    <property type="term" value="F:uroporphyrinogen decarboxylase activity"/>
    <property type="evidence" value="ECO:0007669"/>
    <property type="project" value="UniProtKB-EC"/>
</dbReference>
<comment type="catalytic activity">
    <reaction evidence="12">
        <text>uroporphyrinogen III + 4 H(+) = coproporphyrinogen III + 4 CO2</text>
        <dbReference type="Rhea" id="RHEA:19865"/>
        <dbReference type="ChEBI" id="CHEBI:15378"/>
        <dbReference type="ChEBI" id="CHEBI:16526"/>
        <dbReference type="ChEBI" id="CHEBI:57308"/>
        <dbReference type="ChEBI" id="CHEBI:57309"/>
        <dbReference type="EC" id="4.1.1.37"/>
    </reaction>
    <physiologicalReaction direction="left-to-right" evidence="12">
        <dbReference type="Rhea" id="RHEA:19866"/>
    </physiologicalReaction>
</comment>
<evidence type="ECO:0000256" key="11">
    <source>
        <dbReference type="ARBA" id="ARBA00023244"/>
    </source>
</evidence>
<dbReference type="EMBL" id="LSMT01000045">
    <property type="protein sequence ID" value="PFX30759.1"/>
    <property type="molecule type" value="Genomic_DNA"/>
</dbReference>
<evidence type="ECO:0000256" key="4">
    <source>
        <dbReference type="ARBA" id="ARBA00009935"/>
    </source>
</evidence>
<protein>
    <recommendedName>
        <fullName evidence="7 13">Uroporphyrinogen decarboxylase</fullName>
        <ecNumber evidence="6 13">4.1.1.37</ecNumber>
    </recommendedName>
</protein>
<reference evidence="18" key="1">
    <citation type="journal article" date="2017" name="bioRxiv">
        <title>Comparative analysis of the genomes of Stylophora pistillata and Acropora digitifera provides evidence for extensive differences between species of corals.</title>
        <authorList>
            <person name="Voolstra C.R."/>
            <person name="Li Y."/>
            <person name="Liew Y.J."/>
            <person name="Baumgarten S."/>
            <person name="Zoccola D."/>
            <person name="Flot J.-F."/>
            <person name="Tambutte S."/>
            <person name="Allemand D."/>
            <person name="Aranda M."/>
        </authorList>
    </citation>
    <scope>NUCLEOTIDE SEQUENCE [LARGE SCALE GENOMIC DNA]</scope>
</reference>
<feature type="domain" description="Uroporphyrinogen decarboxylase (URO-D)" evidence="15">
    <location>
        <begin position="31"/>
        <end position="40"/>
    </location>
</feature>
<comment type="pathway">
    <text evidence="3 13">Porphyrin-containing compound metabolism; protoporphyrin-IX biosynthesis; coproporphyrinogen-III from 5-aminolevulinate: step 4/4.</text>
</comment>
<comment type="subcellular location">
    <subcellularLocation>
        <location evidence="2">Cytoplasm</location>
    </subcellularLocation>
</comment>
<dbReference type="STRING" id="50429.A0A2B4SNQ7"/>
<comment type="function">
    <text evidence="1">Catalyzes the decarboxylation of four acetate groups of uroporphyrinogen-III to yield coproporphyrinogen-III.</text>
</comment>
<keyword evidence="18" id="KW-1185">Reference proteome</keyword>
<dbReference type="InterPro" id="IPR000257">
    <property type="entry name" value="Uroporphyrinogen_deCOase"/>
</dbReference>
<dbReference type="Gene3D" id="3.20.20.210">
    <property type="match status" value="1"/>
</dbReference>
<dbReference type="FunFam" id="3.20.20.210:FF:000001">
    <property type="entry name" value="Uroporphyrinogen decarboxylase"/>
    <property type="match status" value="1"/>
</dbReference>
<evidence type="ECO:0000259" key="16">
    <source>
        <dbReference type="PROSITE" id="PS00907"/>
    </source>
</evidence>
<dbReference type="HAMAP" id="MF_00218">
    <property type="entry name" value="URO_D"/>
    <property type="match status" value="1"/>
</dbReference>
<dbReference type="GO" id="GO:0006782">
    <property type="term" value="P:protoporphyrinogen IX biosynthetic process"/>
    <property type="evidence" value="ECO:0007669"/>
    <property type="project" value="UniProtKB-UniPathway"/>
</dbReference>
<evidence type="ECO:0000256" key="2">
    <source>
        <dbReference type="ARBA" id="ARBA00004496"/>
    </source>
</evidence>
<organism evidence="17 18">
    <name type="scientific">Stylophora pistillata</name>
    <name type="common">Smooth cauliflower coral</name>
    <dbReference type="NCBI Taxonomy" id="50429"/>
    <lineage>
        <taxon>Eukaryota</taxon>
        <taxon>Metazoa</taxon>
        <taxon>Cnidaria</taxon>
        <taxon>Anthozoa</taxon>
        <taxon>Hexacorallia</taxon>
        <taxon>Scleractinia</taxon>
        <taxon>Astrocoeniina</taxon>
        <taxon>Pocilloporidae</taxon>
        <taxon>Stylophora</taxon>
    </lineage>
</organism>
<comment type="similarity">
    <text evidence="4 14">Belongs to the uroporphyrinogen decarboxylase family.</text>
</comment>
<accession>A0A2B4SNQ7</accession>
<keyword evidence="8" id="KW-0963">Cytoplasm</keyword>
<keyword evidence="11 13" id="KW-0627">Porphyrin biosynthesis</keyword>
<evidence type="ECO:0000256" key="12">
    <source>
        <dbReference type="ARBA" id="ARBA00048411"/>
    </source>
</evidence>
<evidence type="ECO:0000313" key="18">
    <source>
        <dbReference type="Proteomes" id="UP000225706"/>
    </source>
</evidence>
<dbReference type="Proteomes" id="UP000225706">
    <property type="component" value="Unassembled WGS sequence"/>
</dbReference>
<dbReference type="SUPFAM" id="SSF51726">
    <property type="entry name" value="UROD/MetE-like"/>
    <property type="match status" value="1"/>
</dbReference>
<feature type="domain" description="Uroporphyrinogen decarboxylase (URO-D)" evidence="16">
    <location>
        <begin position="153"/>
        <end position="169"/>
    </location>
</feature>
<keyword evidence="9 13" id="KW-0210">Decarboxylase</keyword>
<dbReference type="NCBIfam" id="TIGR01464">
    <property type="entry name" value="hemE"/>
    <property type="match status" value="1"/>
</dbReference>
<dbReference type="AlphaFoldDB" id="A0A2B4SNQ7"/>
<dbReference type="InterPro" id="IPR038071">
    <property type="entry name" value="UROD/MetE-like_sf"/>
</dbReference>
<dbReference type="PROSITE" id="PS00907">
    <property type="entry name" value="UROD_2"/>
    <property type="match status" value="1"/>
</dbReference>
<dbReference type="PROSITE" id="PS00906">
    <property type="entry name" value="UROD_1"/>
    <property type="match status" value="1"/>
</dbReference>
<dbReference type="CDD" id="cd00717">
    <property type="entry name" value="URO-D"/>
    <property type="match status" value="1"/>
</dbReference>
<evidence type="ECO:0000256" key="10">
    <source>
        <dbReference type="ARBA" id="ARBA00023239"/>
    </source>
</evidence>